<dbReference type="HOGENOM" id="CLU_3246230_0_0_9"/>
<evidence type="ECO:0000313" key="1">
    <source>
        <dbReference type="EMBL" id="AEJ42624.1"/>
    </source>
</evidence>
<dbReference type="PATRIC" id="fig|1048834.4.peg.629"/>
<reference evidence="2" key="2">
    <citation type="submission" date="2011-06" db="EMBL/GenBank/DDBJ databases">
        <title>The complete genome sequence of Alicyclobacillus acidocaldarius sp. Tc-4-1.</title>
        <authorList>
            <person name="Chen Y."/>
            <person name="He Y."/>
            <person name="Dong Z."/>
            <person name="Hu S."/>
        </authorList>
    </citation>
    <scope>NUCLEOTIDE SEQUENCE [LARGE SCALE GENOMIC DNA]</scope>
    <source>
        <strain evidence="2">Tc-4-1</strain>
    </source>
</reference>
<sequence length="42" mass="4800">MHLLHATRGYLAREQGAEPLVRAINAWLAENWSIQAERGQEI</sequence>
<dbReference type="Proteomes" id="UP000000292">
    <property type="component" value="Chromosome"/>
</dbReference>
<proteinExistence type="predicted"/>
<protein>
    <submittedName>
        <fullName evidence="1">Uncharacterized protein</fullName>
    </submittedName>
</protein>
<organism evidence="1 2">
    <name type="scientific">Alicyclobacillus acidocaldarius (strain Tc-4-1)</name>
    <name type="common">Bacillus acidocaldarius</name>
    <dbReference type="NCBI Taxonomy" id="1048834"/>
    <lineage>
        <taxon>Bacteria</taxon>
        <taxon>Bacillati</taxon>
        <taxon>Bacillota</taxon>
        <taxon>Bacilli</taxon>
        <taxon>Bacillales</taxon>
        <taxon>Alicyclobacillaceae</taxon>
        <taxon>Alicyclobacillus</taxon>
    </lineage>
</organism>
<dbReference type="EMBL" id="CP002902">
    <property type="protein sequence ID" value="AEJ42624.1"/>
    <property type="molecule type" value="Genomic_DNA"/>
</dbReference>
<dbReference type="AlphaFoldDB" id="F8IDX0"/>
<gene>
    <name evidence="1" type="ordered locus">TC41_0666</name>
</gene>
<accession>F8IDX0</accession>
<evidence type="ECO:0000313" key="2">
    <source>
        <dbReference type="Proteomes" id="UP000000292"/>
    </source>
</evidence>
<dbReference type="KEGG" id="aad:TC41_0666"/>
<reference evidence="1 2" key="1">
    <citation type="journal article" date="2011" name="J. Bacteriol.">
        <title>Complete Genome Sequence of Alicyclobacillus acidocaldarius Strain Tc-4-1.</title>
        <authorList>
            <person name="Chen Y."/>
            <person name="He Y."/>
            <person name="Zhang B."/>
            <person name="Yang J."/>
            <person name="Li W."/>
            <person name="Dong Z."/>
            <person name="Hu S."/>
        </authorList>
    </citation>
    <scope>NUCLEOTIDE SEQUENCE [LARGE SCALE GENOMIC DNA]</scope>
    <source>
        <strain evidence="1 2">Tc-4-1</strain>
    </source>
</reference>
<name>F8IDX0_ALIAT</name>